<dbReference type="PANTHER" id="PTHR34605">
    <property type="entry name" value="PHAGE_INTEGRASE DOMAIN-CONTAINING PROTEIN"/>
    <property type="match status" value="1"/>
</dbReference>
<dbReference type="EMBL" id="CACVKT020000584">
    <property type="protein sequence ID" value="CAC5361192.1"/>
    <property type="molecule type" value="Genomic_DNA"/>
</dbReference>
<evidence type="ECO:0008006" key="5">
    <source>
        <dbReference type="Google" id="ProtNLM"/>
    </source>
</evidence>
<evidence type="ECO:0000313" key="3">
    <source>
        <dbReference type="EMBL" id="CAC5361192.1"/>
    </source>
</evidence>
<dbReference type="GO" id="GO:0003677">
    <property type="term" value="F:DNA binding"/>
    <property type="evidence" value="ECO:0007669"/>
    <property type="project" value="InterPro"/>
</dbReference>
<accession>A0A6J8A5R3</accession>
<protein>
    <recommendedName>
        <fullName evidence="5">Tyr recombinase domain-containing protein</fullName>
    </recommendedName>
</protein>
<keyword evidence="2" id="KW-0812">Transmembrane</keyword>
<gene>
    <name evidence="3" type="ORF">MCOR_3415</name>
</gene>
<dbReference type="InterPro" id="IPR011010">
    <property type="entry name" value="DNA_brk_join_enz"/>
</dbReference>
<dbReference type="GO" id="GO:0015074">
    <property type="term" value="P:DNA integration"/>
    <property type="evidence" value="ECO:0007669"/>
    <property type="project" value="InterPro"/>
</dbReference>
<feature type="transmembrane region" description="Helical" evidence="2">
    <location>
        <begin position="363"/>
        <end position="388"/>
    </location>
</feature>
<keyword evidence="2" id="KW-0472">Membrane</keyword>
<dbReference type="InterPro" id="IPR052925">
    <property type="entry name" value="Phage_Integrase-like_Recomb"/>
</dbReference>
<dbReference type="SUPFAM" id="SSF56349">
    <property type="entry name" value="DNA breaking-rejoining enzymes"/>
    <property type="match status" value="1"/>
</dbReference>
<sequence>MLIVTFKWTKTIQFGERKLEIPFIINSESKLCPYSAYMAMCKHFQAPLSSSAFLMRGSRKGEFKPVRYRVFNNFLKTCINSIELNSEHYSTHSFRRGGATWAFKCCFPSNLIQLQGDWKSSAYKRYLKYGLSDKLIVVNRQKAWNRSTLIIGDSIVKYFPELKNTTIQAFGGLTSERLVRKLSRSDLNVQDFCNFLLPLCFILFGYFCIERKIETEVHTPVLVNITTTTEICCPGFYKKRHRKCKRCPKGTYGLDCLKICECTGFKKCDRRTGDCKKCIERPCEDDDGGDDDDYDDRSAVSITKNSVITDVSVPVQTTTNSENKNVLSTVRTCDVCKEFGNCSSEQECSVFSDLHGSRKTDKWTIIIIVLSISVIGNVIAFVLGFRWYQRKRQRKQSQTAPVLQLTNEVNNGGEANQNSMAKITWLGIAMNNCK</sequence>
<dbReference type="Proteomes" id="UP000507470">
    <property type="component" value="Unassembled WGS sequence"/>
</dbReference>
<keyword evidence="2" id="KW-1133">Transmembrane helix</keyword>
<dbReference type="PANTHER" id="PTHR34605:SF5">
    <property type="entry name" value="INTEGRASE_RECOMBINASE XERD HOMOLOG"/>
    <property type="match status" value="1"/>
</dbReference>
<proteinExistence type="predicted"/>
<dbReference type="OrthoDB" id="6771932at2759"/>
<keyword evidence="1" id="KW-0233">DNA recombination</keyword>
<evidence type="ECO:0000313" key="4">
    <source>
        <dbReference type="Proteomes" id="UP000507470"/>
    </source>
</evidence>
<dbReference type="Gene3D" id="1.10.443.10">
    <property type="entry name" value="Intergrase catalytic core"/>
    <property type="match status" value="1"/>
</dbReference>
<dbReference type="AlphaFoldDB" id="A0A6J8A5R3"/>
<dbReference type="InterPro" id="IPR013762">
    <property type="entry name" value="Integrase-like_cat_sf"/>
</dbReference>
<name>A0A6J8A5R3_MYTCO</name>
<keyword evidence="4" id="KW-1185">Reference proteome</keyword>
<dbReference type="GO" id="GO:0006310">
    <property type="term" value="P:DNA recombination"/>
    <property type="evidence" value="ECO:0007669"/>
    <property type="project" value="UniProtKB-KW"/>
</dbReference>
<evidence type="ECO:0000256" key="1">
    <source>
        <dbReference type="ARBA" id="ARBA00023172"/>
    </source>
</evidence>
<organism evidence="3 4">
    <name type="scientific">Mytilus coruscus</name>
    <name type="common">Sea mussel</name>
    <dbReference type="NCBI Taxonomy" id="42192"/>
    <lineage>
        <taxon>Eukaryota</taxon>
        <taxon>Metazoa</taxon>
        <taxon>Spiralia</taxon>
        <taxon>Lophotrochozoa</taxon>
        <taxon>Mollusca</taxon>
        <taxon>Bivalvia</taxon>
        <taxon>Autobranchia</taxon>
        <taxon>Pteriomorphia</taxon>
        <taxon>Mytilida</taxon>
        <taxon>Mytiloidea</taxon>
        <taxon>Mytilidae</taxon>
        <taxon>Mytilinae</taxon>
        <taxon>Mytilus</taxon>
    </lineage>
</organism>
<evidence type="ECO:0000256" key="2">
    <source>
        <dbReference type="SAM" id="Phobius"/>
    </source>
</evidence>
<reference evidence="3 4" key="1">
    <citation type="submission" date="2020-06" db="EMBL/GenBank/DDBJ databases">
        <authorList>
            <person name="Li R."/>
            <person name="Bekaert M."/>
        </authorList>
    </citation>
    <scope>NUCLEOTIDE SEQUENCE [LARGE SCALE GENOMIC DNA]</scope>
    <source>
        <strain evidence="4">wild</strain>
    </source>
</reference>